<dbReference type="PANTHER" id="PTHR15004:SF0">
    <property type="entry name" value="GLUTAMYL-TRNA(GLN) AMIDOTRANSFERASE SUBUNIT C, MITOCHONDRIAL"/>
    <property type="match status" value="1"/>
</dbReference>
<dbReference type="Proteomes" id="UP000216998">
    <property type="component" value="Unassembled WGS sequence"/>
</dbReference>
<dbReference type="Gene3D" id="1.10.20.60">
    <property type="entry name" value="Glu-tRNAGln amidotransferase C subunit, N-terminal domain"/>
    <property type="match status" value="1"/>
</dbReference>
<keyword evidence="1" id="KW-0067">ATP-binding</keyword>
<keyword evidence="3" id="KW-1185">Reference proteome</keyword>
<dbReference type="OrthoDB" id="9794326at2"/>
<keyword evidence="1" id="KW-0648">Protein biosynthesis</keyword>
<dbReference type="SUPFAM" id="SSF141000">
    <property type="entry name" value="Glu-tRNAGln amidotransferase C subunit"/>
    <property type="match status" value="1"/>
</dbReference>
<reference evidence="2 3" key="1">
    <citation type="submission" date="2017-07" db="EMBL/GenBank/DDBJ databases">
        <title>Niveispirillum cyanobacteriorum sp. nov., isolated from cyanobacterial aggregates in a eutrophic lake.</title>
        <authorList>
            <person name="Cai H."/>
        </authorList>
    </citation>
    <scope>NUCLEOTIDE SEQUENCE [LARGE SCALE GENOMIC DNA]</scope>
    <source>
        <strain evidence="3">TH1-14</strain>
    </source>
</reference>
<dbReference type="Pfam" id="PF02686">
    <property type="entry name" value="GatC"/>
    <property type="match status" value="1"/>
</dbReference>
<dbReference type="AlphaFoldDB" id="A0A255YTU8"/>
<comment type="caution">
    <text evidence="2">The sequence shown here is derived from an EMBL/GenBank/DDBJ whole genome shotgun (WGS) entry which is preliminary data.</text>
</comment>
<dbReference type="GO" id="GO:0006450">
    <property type="term" value="P:regulation of translational fidelity"/>
    <property type="evidence" value="ECO:0007669"/>
    <property type="project" value="InterPro"/>
</dbReference>
<dbReference type="GO" id="GO:0006412">
    <property type="term" value="P:translation"/>
    <property type="evidence" value="ECO:0007669"/>
    <property type="project" value="UniProtKB-UniRule"/>
</dbReference>
<dbReference type="GO" id="GO:0050566">
    <property type="term" value="F:asparaginyl-tRNA synthase (glutamine-hydrolyzing) activity"/>
    <property type="evidence" value="ECO:0007669"/>
    <property type="project" value="RHEA"/>
</dbReference>
<dbReference type="EMBL" id="NOXU01000031">
    <property type="protein sequence ID" value="OYQ32657.1"/>
    <property type="molecule type" value="Genomic_DNA"/>
</dbReference>
<gene>
    <name evidence="1" type="primary">gatC</name>
    <name evidence="2" type="ORF">CHU95_17965</name>
</gene>
<evidence type="ECO:0000313" key="2">
    <source>
        <dbReference type="EMBL" id="OYQ32657.1"/>
    </source>
</evidence>
<evidence type="ECO:0000256" key="1">
    <source>
        <dbReference type="HAMAP-Rule" id="MF_00122"/>
    </source>
</evidence>
<sequence>MSQDKATLDAKTVAKIAHLARIKVPAEEQEHLAGELNKLLDWVEQLGEVDTDGVEPMTSVAAQTLRRRPDIVNDGGYPDKVVSNATDATEHFFSVPKVVE</sequence>
<dbReference type="PANTHER" id="PTHR15004">
    <property type="entry name" value="GLUTAMYL-TRNA(GLN) AMIDOTRANSFERASE SUBUNIT C, MITOCHONDRIAL"/>
    <property type="match status" value="1"/>
</dbReference>
<evidence type="ECO:0000313" key="3">
    <source>
        <dbReference type="Proteomes" id="UP000216998"/>
    </source>
</evidence>
<organism evidence="2 3">
    <name type="scientific">Niveispirillum lacus</name>
    <dbReference type="NCBI Taxonomy" id="1981099"/>
    <lineage>
        <taxon>Bacteria</taxon>
        <taxon>Pseudomonadati</taxon>
        <taxon>Pseudomonadota</taxon>
        <taxon>Alphaproteobacteria</taxon>
        <taxon>Rhodospirillales</taxon>
        <taxon>Azospirillaceae</taxon>
        <taxon>Niveispirillum</taxon>
    </lineage>
</organism>
<proteinExistence type="inferred from homology"/>
<keyword evidence="1" id="KW-0547">Nucleotide-binding</keyword>
<comment type="subunit">
    <text evidence="1">Heterotrimer of A, B and C subunits.</text>
</comment>
<dbReference type="GO" id="GO:0016740">
    <property type="term" value="F:transferase activity"/>
    <property type="evidence" value="ECO:0007669"/>
    <property type="project" value="UniProtKB-KW"/>
</dbReference>
<keyword evidence="2" id="KW-0808">Transferase</keyword>
<protein>
    <recommendedName>
        <fullName evidence="1">Aspartyl/glutamyl-tRNA(Asn/Gln) amidotransferase subunit C</fullName>
        <shortName evidence="1">Asp/Glu-ADT subunit C</shortName>
        <ecNumber evidence="1">6.3.5.-</ecNumber>
    </recommendedName>
</protein>
<dbReference type="GO" id="GO:0070681">
    <property type="term" value="P:glutaminyl-tRNAGln biosynthesis via transamidation"/>
    <property type="evidence" value="ECO:0007669"/>
    <property type="project" value="TreeGrafter"/>
</dbReference>
<name>A0A255YTU8_9PROT</name>
<dbReference type="InterPro" id="IPR036113">
    <property type="entry name" value="Asp/Glu-ADT_sf_sub_c"/>
</dbReference>
<accession>A0A255YTU8</accession>
<comment type="function">
    <text evidence="1">Allows the formation of correctly charged Asn-tRNA(Asn) or Gln-tRNA(Gln) through the transamidation of misacylated Asp-tRNA(Asn) or Glu-tRNA(Gln) in organisms which lack either or both of asparaginyl-tRNA or glutaminyl-tRNA synthetases. The reaction takes place in the presence of glutamine and ATP through an activated phospho-Asp-tRNA(Asn) or phospho-Glu-tRNA(Gln).</text>
</comment>
<comment type="similarity">
    <text evidence="1">Belongs to the GatC family.</text>
</comment>
<keyword evidence="1" id="KW-0436">Ligase</keyword>
<dbReference type="EC" id="6.3.5.-" evidence="1"/>
<dbReference type="HAMAP" id="MF_00122">
    <property type="entry name" value="GatC"/>
    <property type="match status" value="1"/>
</dbReference>
<dbReference type="GO" id="GO:0005524">
    <property type="term" value="F:ATP binding"/>
    <property type="evidence" value="ECO:0007669"/>
    <property type="project" value="UniProtKB-KW"/>
</dbReference>
<dbReference type="GO" id="GO:0050567">
    <property type="term" value="F:glutaminyl-tRNA synthase (glutamine-hydrolyzing) activity"/>
    <property type="evidence" value="ECO:0007669"/>
    <property type="project" value="UniProtKB-UniRule"/>
</dbReference>
<comment type="catalytic activity">
    <reaction evidence="1">
        <text>L-glutamyl-tRNA(Gln) + L-glutamine + ATP + H2O = L-glutaminyl-tRNA(Gln) + L-glutamate + ADP + phosphate + H(+)</text>
        <dbReference type="Rhea" id="RHEA:17521"/>
        <dbReference type="Rhea" id="RHEA-COMP:9681"/>
        <dbReference type="Rhea" id="RHEA-COMP:9684"/>
        <dbReference type="ChEBI" id="CHEBI:15377"/>
        <dbReference type="ChEBI" id="CHEBI:15378"/>
        <dbReference type="ChEBI" id="CHEBI:29985"/>
        <dbReference type="ChEBI" id="CHEBI:30616"/>
        <dbReference type="ChEBI" id="CHEBI:43474"/>
        <dbReference type="ChEBI" id="CHEBI:58359"/>
        <dbReference type="ChEBI" id="CHEBI:78520"/>
        <dbReference type="ChEBI" id="CHEBI:78521"/>
        <dbReference type="ChEBI" id="CHEBI:456216"/>
    </reaction>
</comment>
<dbReference type="NCBIfam" id="TIGR00135">
    <property type="entry name" value="gatC"/>
    <property type="match status" value="1"/>
</dbReference>
<dbReference type="RefSeq" id="WP_094457692.1">
    <property type="nucleotide sequence ID" value="NZ_NOXU01000031.1"/>
</dbReference>
<comment type="catalytic activity">
    <reaction evidence="1">
        <text>L-aspartyl-tRNA(Asn) + L-glutamine + ATP + H2O = L-asparaginyl-tRNA(Asn) + L-glutamate + ADP + phosphate + 2 H(+)</text>
        <dbReference type="Rhea" id="RHEA:14513"/>
        <dbReference type="Rhea" id="RHEA-COMP:9674"/>
        <dbReference type="Rhea" id="RHEA-COMP:9677"/>
        <dbReference type="ChEBI" id="CHEBI:15377"/>
        <dbReference type="ChEBI" id="CHEBI:15378"/>
        <dbReference type="ChEBI" id="CHEBI:29985"/>
        <dbReference type="ChEBI" id="CHEBI:30616"/>
        <dbReference type="ChEBI" id="CHEBI:43474"/>
        <dbReference type="ChEBI" id="CHEBI:58359"/>
        <dbReference type="ChEBI" id="CHEBI:78515"/>
        <dbReference type="ChEBI" id="CHEBI:78516"/>
        <dbReference type="ChEBI" id="CHEBI:456216"/>
    </reaction>
</comment>
<dbReference type="InterPro" id="IPR003837">
    <property type="entry name" value="GatC"/>
</dbReference>